<dbReference type="EMBL" id="MN739190">
    <property type="protein sequence ID" value="QHS92733.1"/>
    <property type="molecule type" value="Genomic_DNA"/>
</dbReference>
<proteinExistence type="predicted"/>
<organism evidence="1">
    <name type="scientific">viral metagenome</name>
    <dbReference type="NCBI Taxonomy" id="1070528"/>
    <lineage>
        <taxon>unclassified sequences</taxon>
        <taxon>metagenomes</taxon>
        <taxon>organismal metagenomes</taxon>
    </lineage>
</organism>
<accession>A0A6C0BNA1</accession>
<sequence length="171" mass="20005">MYHVTSSSAEESDYALVDYPDPEGWQLRSSLKHLVDDLRNQRRTTSFLTYSCQKPYKLDGCKPFLSVKQVEAFYKKNRNICSTTKIGDLMNYYINPVKLLELMTFGENKTDLLDAEIKNQYDQIIERVKQVMDSTYPVEWITTNPGTQLSSSFNPIMEDESQWYGNYYSKQ</sequence>
<protein>
    <submittedName>
        <fullName evidence="1">Uncharacterized protein</fullName>
    </submittedName>
</protein>
<evidence type="ECO:0000313" key="1">
    <source>
        <dbReference type="EMBL" id="QHS92733.1"/>
    </source>
</evidence>
<name>A0A6C0BNA1_9ZZZZ</name>
<reference evidence="1" key="1">
    <citation type="journal article" date="2020" name="Nature">
        <title>Giant virus diversity and host interactions through global metagenomics.</title>
        <authorList>
            <person name="Schulz F."/>
            <person name="Roux S."/>
            <person name="Paez-Espino D."/>
            <person name="Jungbluth S."/>
            <person name="Walsh D.A."/>
            <person name="Denef V.J."/>
            <person name="McMahon K.D."/>
            <person name="Konstantinidis K.T."/>
            <person name="Eloe-Fadrosh E.A."/>
            <person name="Kyrpides N.C."/>
            <person name="Woyke T."/>
        </authorList>
    </citation>
    <scope>NUCLEOTIDE SEQUENCE</scope>
    <source>
        <strain evidence="1">GVMAG-M-3300014204-73</strain>
    </source>
</reference>
<dbReference type="AlphaFoldDB" id="A0A6C0BNA1"/>